<evidence type="ECO:0000259" key="1">
    <source>
        <dbReference type="Pfam" id="PF13360"/>
    </source>
</evidence>
<feature type="domain" description="Pyrrolo-quinoline quinone repeat" evidence="1">
    <location>
        <begin position="99"/>
        <end position="258"/>
    </location>
</feature>
<protein>
    <recommendedName>
        <fullName evidence="1">Pyrrolo-quinoline quinone repeat domain-containing protein</fullName>
    </recommendedName>
</protein>
<reference evidence="2" key="1">
    <citation type="submission" date="2018-05" db="EMBL/GenBank/DDBJ databases">
        <authorList>
            <person name="Lanie J.A."/>
            <person name="Ng W.-L."/>
            <person name="Kazmierczak K.M."/>
            <person name="Andrzejewski T.M."/>
            <person name="Davidsen T.M."/>
            <person name="Wayne K.J."/>
            <person name="Tettelin H."/>
            <person name="Glass J.I."/>
            <person name="Rusch D."/>
            <person name="Podicherti R."/>
            <person name="Tsui H.-C.T."/>
            <person name="Winkler M.E."/>
        </authorList>
    </citation>
    <scope>NUCLEOTIDE SEQUENCE</scope>
</reference>
<dbReference type="Pfam" id="PF13360">
    <property type="entry name" value="PQQ_2"/>
    <property type="match status" value="1"/>
</dbReference>
<dbReference type="InterPro" id="IPR011047">
    <property type="entry name" value="Quinoprotein_ADH-like_sf"/>
</dbReference>
<dbReference type="AlphaFoldDB" id="A0A382EU83"/>
<dbReference type="InterPro" id="IPR015943">
    <property type="entry name" value="WD40/YVTN_repeat-like_dom_sf"/>
</dbReference>
<sequence length="272" mass="29571">VSRATFILIVFFPVLLTGEDWSGYRGPTGMGVIQAETKLPLRWDAKTGENVIWKTPLPLGDGTPDHNQGSPIVTQGRVFVTSCVWASDADHKATQPVHHVTCYRLADGKQLWDRIVKPGPWTISDLRGGYAAPTPASDGRNVYAAFGSSILHALTLDGEPVWSQVIPDHDGFDVAMAASPVVFGETVILLTDRKASKATIQAFDAATGKQRWLCKREKTSFSHVTPVLAKVNDRPQLLVSATHALQGVDPKNGEVIWSCKWGRGIWPVASPV</sequence>
<dbReference type="Gene3D" id="2.130.10.10">
    <property type="entry name" value="YVTN repeat-like/Quinoprotein amine dehydrogenase"/>
    <property type="match status" value="1"/>
</dbReference>
<name>A0A382EU83_9ZZZZ</name>
<proteinExistence type="predicted"/>
<evidence type="ECO:0000313" key="2">
    <source>
        <dbReference type="EMBL" id="SVB53734.1"/>
    </source>
</evidence>
<dbReference type="EMBL" id="UINC01046118">
    <property type="protein sequence ID" value="SVB53734.1"/>
    <property type="molecule type" value="Genomic_DNA"/>
</dbReference>
<organism evidence="2">
    <name type="scientific">marine metagenome</name>
    <dbReference type="NCBI Taxonomy" id="408172"/>
    <lineage>
        <taxon>unclassified sequences</taxon>
        <taxon>metagenomes</taxon>
        <taxon>ecological metagenomes</taxon>
    </lineage>
</organism>
<dbReference type="SUPFAM" id="SSF50998">
    <property type="entry name" value="Quinoprotein alcohol dehydrogenase-like"/>
    <property type="match status" value="1"/>
</dbReference>
<dbReference type="SMART" id="SM00564">
    <property type="entry name" value="PQQ"/>
    <property type="match status" value="3"/>
</dbReference>
<feature type="non-terminal residue" evidence="2">
    <location>
        <position position="1"/>
    </location>
</feature>
<dbReference type="InterPro" id="IPR002372">
    <property type="entry name" value="PQQ_rpt_dom"/>
</dbReference>
<feature type="non-terminal residue" evidence="2">
    <location>
        <position position="272"/>
    </location>
</feature>
<dbReference type="PANTHER" id="PTHR34512:SF30">
    <property type="entry name" value="OUTER MEMBRANE PROTEIN ASSEMBLY FACTOR BAMB"/>
    <property type="match status" value="1"/>
</dbReference>
<accession>A0A382EU83</accession>
<gene>
    <name evidence="2" type="ORF">METZ01_LOCUS206588</name>
</gene>
<dbReference type="InterPro" id="IPR018391">
    <property type="entry name" value="PQQ_b-propeller_rpt"/>
</dbReference>
<dbReference type="PANTHER" id="PTHR34512">
    <property type="entry name" value="CELL SURFACE PROTEIN"/>
    <property type="match status" value="1"/>
</dbReference>